<protein>
    <recommendedName>
        <fullName evidence="1">NTF2 fold immunity protein domain-containing protein</fullName>
    </recommendedName>
</protein>
<feature type="domain" description="NTF2 fold immunity protein" evidence="1">
    <location>
        <begin position="18"/>
        <end position="138"/>
    </location>
</feature>
<dbReference type="Pfam" id="PF15655">
    <property type="entry name" value="Imm-NTF2"/>
    <property type="match status" value="1"/>
</dbReference>
<sequence>MEKESLNKHSTTNDEQQVKNIIIEFTNVMNKWEKKFCRNSSDPKLAIEIKDIFDKYCTKKDRKYGRPNALSAGDPPEYDVKHNIIEKIEKEKNKFIVYIQQTNRFKQLYRIFVVKNRDKQFKIDRKERFSSPDNKWERVGL</sequence>
<evidence type="ECO:0000313" key="2">
    <source>
        <dbReference type="EMBL" id="MDG6896207.1"/>
    </source>
</evidence>
<dbReference type="Proteomes" id="UP001155500">
    <property type="component" value="Unassembled WGS sequence"/>
</dbReference>
<dbReference type="InterPro" id="IPR028049">
    <property type="entry name" value="Imm-NTF2"/>
</dbReference>
<comment type="caution">
    <text evidence="2">The sequence shown here is derived from an EMBL/GenBank/DDBJ whole genome shotgun (WGS) entry which is preliminary data.</text>
</comment>
<organism evidence="2 3">
    <name type="scientific">Volucribacter amazonae</name>
    <dbReference type="NCBI Taxonomy" id="256731"/>
    <lineage>
        <taxon>Bacteria</taxon>
        <taxon>Pseudomonadati</taxon>
        <taxon>Pseudomonadota</taxon>
        <taxon>Gammaproteobacteria</taxon>
        <taxon>Pasteurellales</taxon>
        <taxon>Pasteurellaceae</taxon>
        <taxon>Volucribacter</taxon>
    </lineage>
</organism>
<proteinExistence type="predicted"/>
<dbReference type="EMBL" id="LWID01000001">
    <property type="protein sequence ID" value="MDG6896207.1"/>
    <property type="molecule type" value="Genomic_DNA"/>
</dbReference>
<evidence type="ECO:0000259" key="1">
    <source>
        <dbReference type="Pfam" id="PF15655"/>
    </source>
</evidence>
<dbReference type="RefSeq" id="WP_279573559.1">
    <property type="nucleotide sequence ID" value="NZ_LWID01000001.1"/>
</dbReference>
<accession>A0A9X4PDK6</accession>
<reference evidence="2" key="1">
    <citation type="submission" date="2016-03" db="EMBL/GenBank/DDBJ databases">
        <title>Co-evolution between Pasteurellaceae and their hosts.</title>
        <authorList>
            <person name="Hansen M.J."/>
            <person name="Bojesen A.M."/>
            <person name="Planet P."/>
        </authorList>
    </citation>
    <scope>NUCLEOTIDE SEQUENCE</scope>
    <source>
        <strain evidence="2">146/S8/89</strain>
    </source>
</reference>
<gene>
    <name evidence="2" type="ORF">A6A20_11415</name>
</gene>
<evidence type="ECO:0000313" key="3">
    <source>
        <dbReference type="Proteomes" id="UP001155500"/>
    </source>
</evidence>
<name>A0A9X4PDK6_9PAST</name>
<keyword evidence="3" id="KW-1185">Reference proteome</keyword>
<dbReference type="AlphaFoldDB" id="A0A9X4PDK6"/>